<sequence>CDIRRLGCEEKRELLATIEQAVAFVTAMVFQDGSSQLNSEQVLTSSVKGVVVLVKNQTDHPCPPSYSSTDYTWNAANENDKLIYLKTEWSSLWEQEQQAHKKFVWQVLFQMLHCKVPIICFNAKDFLRTLLQVYGNEISWKQVADSIVLDPRIAAWLINPSDTVPSFECLIQKYFEKPFSMGTVNTDTGTLRNTSVSTLKLLIFFFFYLYQYQNLGVNLEQLYNVMMDLAHDLQVQGLWKLFCTLELPLIKILAVMETHKIHVDKQELKKTSEILGLRLKELEQEAHQVAGERFLLTSSSQLREVLFEKLKLHALCEKLHRTEIQQLVSTSEVVLNKLQDLHPLPKIILEYRQVHKMKSTYVDGLRMCMRKGFISSTWNQTGTVTGRLSAKHP</sequence>
<reference evidence="13 14" key="1">
    <citation type="submission" date="2014-04" db="EMBL/GenBank/DDBJ databases">
        <title>Genome evolution of avian class.</title>
        <authorList>
            <person name="Zhang G."/>
            <person name="Li C."/>
        </authorList>
    </citation>
    <scope>NUCLEOTIDE SEQUENCE [LARGE SCALE GENOMIC DNA]</scope>
    <source>
        <strain evidence="13">BGI_N337</strain>
    </source>
</reference>
<keyword evidence="5" id="KW-0235">DNA replication</keyword>
<name>A0A091U7F6_PHORB</name>
<keyword evidence="7" id="KW-0239">DNA-directed DNA polymerase</keyword>
<feature type="non-terminal residue" evidence="13">
    <location>
        <position position="393"/>
    </location>
</feature>
<dbReference type="Gene3D" id="3.30.420.10">
    <property type="entry name" value="Ribonuclease H-like superfamily/Ribonuclease H"/>
    <property type="match status" value="1"/>
</dbReference>
<evidence type="ECO:0000256" key="10">
    <source>
        <dbReference type="ARBA" id="ARBA00049244"/>
    </source>
</evidence>
<comment type="similarity">
    <text evidence="1">Belongs to the DNA polymerase type-A family.</text>
</comment>
<dbReference type="Pfam" id="PF00476">
    <property type="entry name" value="DNA_pol_A"/>
    <property type="match status" value="1"/>
</dbReference>
<keyword evidence="6" id="KW-0227">DNA damage</keyword>
<evidence type="ECO:0000256" key="2">
    <source>
        <dbReference type="ARBA" id="ARBA00012417"/>
    </source>
</evidence>
<dbReference type="EC" id="2.7.7.7" evidence="2"/>
<dbReference type="Pfam" id="PF18049">
    <property type="entry name" value="DNA_pol_P_Exo"/>
    <property type="match status" value="1"/>
</dbReference>
<dbReference type="InterPro" id="IPR002298">
    <property type="entry name" value="DNA_polymerase_A"/>
</dbReference>
<evidence type="ECO:0000313" key="14">
    <source>
        <dbReference type="Proteomes" id="UP000053700"/>
    </source>
</evidence>
<dbReference type="GO" id="GO:0006261">
    <property type="term" value="P:DNA-templated DNA replication"/>
    <property type="evidence" value="ECO:0007669"/>
    <property type="project" value="InterPro"/>
</dbReference>
<keyword evidence="4" id="KW-0548">Nucleotidyltransferase</keyword>
<proteinExistence type="inferred from homology"/>
<evidence type="ECO:0000256" key="3">
    <source>
        <dbReference type="ARBA" id="ARBA00022679"/>
    </source>
</evidence>
<feature type="non-terminal residue" evidence="13">
    <location>
        <position position="1"/>
    </location>
</feature>
<dbReference type="SUPFAM" id="SSF56672">
    <property type="entry name" value="DNA/RNA polymerases"/>
    <property type="match status" value="1"/>
</dbReference>
<accession>A0A091U7F6</accession>
<dbReference type="OrthoDB" id="275278at2759"/>
<keyword evidence="14" id="KW-1185">Reference proteome</keyword>
<gene>
    <name evidence="13" type="ORF">N337_02199</name>
</gene>
<keyword evidence="3" id="KW-0808">Transferase</keyword>
<evidence type="ECO:0000259" key="11">
    <source>
        <dbReference type="Pfam" id="PF00476"/>
    </source>
</evidence>
<dbReference type="Proteomes" id="UP000053700">
    <property type="component" value="Unassembled WGS sequence"/>
</dbReference>
<evidence type="ECO:0000256" key="4">
    <source>
        <dbReference type="ARBA" id="ARBA00022695"/>
    </source>
</evidence>
<keyword evidence="8" id="KW-0238">DNA-binding</keyword>
<keyword evidence="9" id="KW-0234">DNA repair</keyword>
<evidence type="ECO:0000259" key="12">
    <source>
        <dbReference type="Pfam" id="PF18049"/>
    </source>
</evidence>
<dbReference type="AlphaFoldDB" id="A0A091U7F6"/>
<evidence type="ECO:0000256" key="7">
    <source>
        <dbReference type="ARBA" id="ARBA00022932"/>
    </source>
</evidence>
<evidence type="ECO:0000256" key="9">
    <source>
        <dbReference type="ARBA" id="ARBA00023204"/>
    </source>
</evidence>
<dbReference type="InterPro" id="IPR040940">
    <property type="entry name" value="DNA_pol_P_Exo"/>
</dbReference>
<evidence type="ECO:0000313" key="13">
    <source>
        <dbReference type="EMBL" id="KFQ85987.1"/>
    </source>
</evidence>
<dbReference type="InterPro" id="IPR036397">
    <property type="entry name" value="RNaseH_sf"/>
</dbReference>
<dbReference type="PANTHER" id="PTHR10133">
    <property type="entry name" value="DNA POLYMERASE I"/>
    <property type="match status" value="1"/>
</dbReference>
<dbReference type="FunFam" id="1.20.1060.10:FF:000001">
    <property type="entry name" value="DNA polymerase I"/>
    <property type="match status" value="1"/>
</dbReference>
<organism evidence="13 14">
    <name type="scientific">Phoenicopterus ruber ruber</name>
    <dbReference type="NCBI Taxonomy" id="9218"/>
    <lineage>
        <taxon>Eukaryota</taxon>
        <taxon>Metazoa</taxon>
        <taxon>Chordata</taxon>
        <taxon>Craniata</taxon>
        <taxon>Vertebrata</taxon>
        <taxon>Euteleostomi</taxon>
        <taxon>Archelosauria</taxon>
        <taxon>Archosauria</taxon>
        <taxon>Dinosauria</taxon>
        <taxon>Saurischia</taxon>
        <taxon>Theropoda</taxon>
        <taxon>Coelurosauria</taxon>
        <taxon>Aves</taxon>
        <taxon>Neognathae</taxon>
        <taxon>Neoaves</taxon>
        <taxon>Mirandornithes</taxon>
        <taxon>Phoenicopteriformes</taxon>
        <taxon>Phoenicopteridae</taxon>
        <taxon>Phoenicopterus</taxon>
    </lineage>
</organism>
<dbReference type="PANTHER" id="PTHR10133:SF27">
    <property type="entry name" value="DNA POLYMERASE NU"/>
    <property type="match status" value="1"/>
</dbReference>
<feature type="domain" description="DNA polymerase nu pseudo-exo" evidence="12">
    <location>
        <begin position="1"/>
        <end position="234"/>
    </location>
</feature>
<dbReference type="Gene3D" id="1.20.1060.10">
    <property type="entry name" value="Taq DNA Polymerase, Chain T, domain 4"/>
    <property type="match status" value="1"/>
</dbReference>
<evidence type="ECO:0000256" key="8">
    <source>
        <dbReference type="ARBA" id="ARBA00023125"/>
    </source>
</evidence>
<protein>
    <recommendedName>
        <fullName evidence="2">DNA-directed DNA polymerase</fullName>
        <ecNumber evidence="2">2.7.7.7</ecNumber>
    </recommendedName>
</protein>
<dbReference type="InterPro" id="IPR001098">
    <property type="entry name" value="DNA-dir_DNA_pol_A_palm_dom"/>
</dbReference>
<dbReference type="InterPro" id="IPR043502">
    <property type="entry name" value="DNA/RNA_pol_sf"/>
</dbReference>
<dbReference type="GO" id="GO:0003887">
    <property type="term" value="F:DNA-directed DNA polymerase activity"/>
    <property type="evidence" value="ECO:0007669"/>
    <property type="project" value="UniProtKB-KW"/>
</dbReference>
<evidence type="ECO:0000256" key="5">
    <source>
        <dbReference type="ARBA" id="ARBA00022705"/>
    </source>
</evidence>
<dbReference type="EMBL" id="KK418677">
    <property type="protein sequence ID" value="KFQ85987.1"/>
    <property type="molecule type" value="Genomic_DNA"/>
</dbReference>
<evidence type="ECO:0000256" key="6">
    <source>
        <dbReference type="ARBA" id="ARBA00022763"/>
    </source>
</evidence>
<evidence type="ECO:0000256" key="1">
    <source>
        <dbReference type="ARBA" id="ARBA00007705"/>
    </source>
</evidence>
<comment type="catalytic activity">
    <reaction evidence="10">
        <text>DNA(n) + a 2'-deoxyribonucleoside 5'-triphosphate = DNA(n+1) + diphosphate</text>
        <dbReference type="Rhea" id="RHEA:22508"/>
        <dbReference type="Rhea" id="RHEA-COMP:17339"/>
        <dbReference type="Rhea" id="RHEA-COMP:17340"/>
        <dbReference type="ChEBI" id="CHEBI:33019"/>
        <dbReference type="ChEBI" id="CHEBI:61560"/>
        <dbReference type="ChEBI" id="CHEBI:173112"/>
        <dbReference type="EC" id="2.7.7.7"/>
    </reaction>
</comment>
<dbReference type="GO" id="GO:0003677">
    <property type="term" value="F:DNA binding"/>
    <property type="evidence" value="ECO:0007669"/>
    <property type="project" value="UniProtKB-KW"/>
</dbReference>
<dbReference type="GO" id="GO:0006302">
    <property type="term" value="P:double-strand break repair"/>
    <property type="evidence" value="ECO:0007669"/>
    <property type="project" value="TreeGrafter"/>
</dbReference>
<feature type="domain" description="DNA-directed DNA polymerase family A palm" evidence="11">
    <location>
        <begin position="266"/>
        <end position="393"/>
    </location>
</feature>